<organism evidence="3 6">
    <name type="scientific">Hydrogenophaga crassostreae</name>
    <dbReference type="NCBI Taxonomy" id="1763535"/>
    <lineage>
        <taxon>Bacteria</taxon>
        <taxon>Pseudomonadati</taxon>
        <taxon>Pseudomonadota</taxon>
        <taxon>Betaproteobacteria</taxon>
        <taxon>Burkholderiales</taxon>
        <taxon>Comamonadaceae</taxon>
        <taxon>Hydrogenophaga</taxon>
    </lineage>
</organism>
<dbReference type="CDD" id="cd07719">
    <property type="entry name" value="arylsulfatase_AtsA-like_MBL-fold"/>
    <property type="match status" value="1"/>
</dbReference>
<dbReference type="KEGG" id="hyl:LPB072_03425"/>
<keyword evidence="1 3" id="KW-0378">Hydrolase</keyword>
<reference evidence="3 6" key="2">
    <citation type="submission" date="2016-10" db="EMBL/GenBank/DDBJ databases">
        <title>Hydorgenophaga sp. LPB0072 isolated from gastropod.</title>
        <authorList>
            <person name="Kim E."/>
            <person name="Yi H."/>
        </authorList>
    </citation>
    <scope>NUCLEOTIDE SEQUENCE [LARGE SCALE GENOMIC DNA]</scope>
    <source>
        <strain evidence="3 6">LPB0072</strain>
    </source>
</reference>
<dbReference type="AlphaFoldDB" id="A0A163CBF5"/>
<dbReference type="EMBL" id="CP017476">
    <property type="protein sequence ID" value="AOW12042.1"/>
    <property type="molecule type" value="Genomic_DNA"/>
</dbReference>
<dbReference type="OrthoDB" id="9803916at2"/>
<dbReference type="STRING" id="1763535.LPB072_03425"/>
<evidence type="ECO:0000313" key="6">
    <source>
        <dbReference type="Proteomes" id="UP000185680"/>
    </source>
</evidence>
<dbReference type="PANTHER" id="PTHR46018">
    <property type="entry name" value="ZINC PHOSPHODIESTERASE ELAC PROTEIN 1"/>
    <property type="match status" value="1"/>
</dbReference>
<dbReference type="PANTHER" id="PTHR46018:SF2">
    <property type="entry name" value="ZINC PHOSPHODIESTERASE ELAC PROTEIN 1"/>
    <property type="match status" value="1"/>
</dbReference>
<dbReference type="Proteomes" id="UP000185680">
    <property type="component" value="Chromosome"/>
</dbReference>
<dbReference type="InterPro" id="IPR036866">
    <property type="entry name" value="RibonucZ/Hydroxyglut_hydro"/>
</dbReference>
<dbReference type="Gene3D" id="3.60.15.10">
    <property type="entry name" value="Ribonuclease Z/Hydroxyacylglutathione hydrolase-like"/>
    <property type="match status" value="1"/>
</dbReference>
<gene>
    <name evidence="3" type="ORF">LPB072_03425</name>
    <name evidence="4" type="ORF">LPB72_13665</name>
</gene>
<feature type="domain" description="Metallo-beta-lactamase" evidence="2">
    <location>
        <begin position="49"/>
        <end position="273"/>
    </location>
</feature>
<protein>
    <submittedName>
        <fullName evidence="3">MBL fold metallo-hydrolase</fullName>
    </submittedName>
</protein>
<dbReference type="Pfam" id="PF12706">
    <property type="entry name" value="Lactamase_B_2"/>
    <property type="match status" value="1"/>
</dbReference>
<proteinExistence type="predicted"/>
<dbReference type="InterPro" id="IPR001279">
    <property type="entry name" value="Metallo-B-lactamas"/>
</dbReference>
<keyword evidence="5" id="KW-1185">Reference proteome</keyword>
<dbReference type="InterPro" id="IPR044094">
    <property type="entry name" value="AtsA-like_MBL-fold"/>
</dbReference>
<evidence type="ECO:0000313" key="5">
    <source>
        <dbReference type="Proteomes" id="UP000185657"/>
    </source>
</evidence>
<evidence type="ECO:0000313" key="3">
    <source>
        <dbReference type="EMBL" id="AOW12042.1"/>
    </source>
</evidence>
<evidence type="ECO:0000256" key="1">
    <source>
        <dbReference type="ARBA" id="ARBA00022801"/>
    </source>
</evidence>
<accession>A0A163CBF5</accession>
<name>A0A163CBF5_9BURK</name>
<reference evidence="4 5" key="1">
    <citation type="submission" date="2016-02" db="EMBL/GenBank/DDBJ databases">
        <title>Draft genome sequence of Hydrogenophaga sp. LPB0072.</title>
        <authorList>
            <person name="Shin S.-K."/>
            <person name="Yi H."/>
        </authorList>
    </citation>
    <scope>NUCLEOTIDE SEQUENCE [LARGE SCALE GENOMIC DNA]</scope>
    <source>
        <strain evidence="4 5">LPB0072</strain>
    </source>
</reference>
<dbReference type="Proteomes" id="UP000185657">
    <property type="component" value="Unassembled WGS sequence"/>
</dbReference>
<dbReference type="EMBL" id="LVWD01000026">
    <property type="protein sequence ID" value="OAD40986.1"/>
    <property type="molecule type" value="Genomic_DNA"/>
</dbReference>
<sequence>MAAAALGVLMLGNAQAETRVITLGTQGGPFPSATRAQPANALVVNGRVYLIDAGNGVSQQLVKAGLDHRQVGQIFITHNHDDHNADWGTLMGQQWATGRRKPTHVYGPAGTEEMLKGFMAFFKTNARIRMADTKGMVPPEKLFFAHDYAGNGEVYRDDLITVTAVENCHFASAKEGPDALDHSYSLRFQTPDKVIVFSGDTGKCAPVVDLAKGADLLIHEVIDLDLIEKGLSALMPPAVVASLMPHMRDEHTTAEDAARLAKAAGVKALVFTHVIPGRDEPDSAYLDPAKKHYDGPVTVARDLMSF</sequence>
<dbReference type="SUPFAM" id="SSF56281">
    <property type="entry name" value="Metallo-hydrolase/oxidoreductase"/>
    <property type="match status" value="1"/>
</dbReference>
<dbReference type="GO" id="GO:0042781">
    <property type="term" value="F:3'-tRNA processing endoribonuclease activity"/>
    <property type="evidence" value="ECO:0007669"/>
    <property type="project" value="TreeGrafter"/>
</dbReference>
<evidence type="ECO:0000313" key="4">
    <source>
        <dbReference type="EMBL" id="OAD40986.1"/>
    </source>
</evidence>
<evidence type="ECO:0000259" key="2">
    <source>
        <dbReference type="Pfam" id="PF12706"/>
    </source>
</evidence>